<reference evidence="8 9" key="1">
    <citation type="submission" date="2015-12" db="EMBL/GenBank/DDBJ databases">
        <title>Genome sequence of Streptomyces sp. G25.</title>
        <authorList>
            <person name="Poehlein A."/>
            <person name="Roettig A."/>
            <person name="Hiessl S."/>
            <person name="Hauschild P."/>
            <person name="Schauer J."/>
            <person name="Madkour M.H."/>
            <person name="Al-Ansari A.M."/>
            <person name="Almakishah N.H."/>
            <person name="Steinbuechel A."/>
            <person name="Daniel R."/>
        </authorList>
    </citation>
    <scope>NUCLEOTIDE SEQUENCE [LARGE SCALE GENOMIC DNA]</scope>
    <source>
        <strain evidence="9">G25(2015)</strain>
    </source>
</reference>
<dbReference type="Pfam" id="PF08241">
    <property type="entry name" value="Methyltransf_11"/>
    <property type="match status" value="1"/>
</dbReference>
<evidence type="ECO:0000256" key="1">
    <source>
        <dbReference type="ARBA" id="ARBA00002190"/>
    </source>
</evidence>
<keyword evidence="4" id="KW-0238">DNA-binding</keyword>
<gene>
    <name evidence="8" type="primary">rebM_6</name>
    <name evidence="8" type="ORF">STSP_55540</name>
</gene>
<evidence type="ECO:0000256" key="3">
    <source>
        <dbReference type="ARBA" id="ARBA00022578"/>
    </source>
</evidence>
<name>A0A177HL93_9ACTN</name>
<feature type="region of interest" description="Disordered" evidence="6">
    <location>
        <begin position="327"/>
        <end position="370"/>
    </location>
</feature>
<dbReference type="InterPro" id="IPR029063">
    <property type="entry name" value="SAM-dependent_MTases_sf"/>
</dbReference>
<feature type="domain" description="Methyltransferase type 11" evidence="7">
    <location>
        <begin position="411"/>
        <end position="507"/>
    </location>
</feature>
<keyword evidence="8" id="KW-0808">Transferase</keyword>
<dbReference type="GO" id="GO:0102082">
    <property type="term" value="F:demethylrebeccamycin--D-glucose O-methyltransferase activity"/>
    <property type="evidence" value="ECO:0007669"/>
    <property type="project" value="UniProtKB-EC"/>
</dbReference>
<dbReference type="STRING" id="1716141.STSP_55540"/>
<keyword evidence="9" id="KW-1185">Reference proteome</keyword>
<dbReference type="EMBL" id="LOHS01000114">
    <property type="protein sequence ID" value="OAH11177.1"/>
    <property type="molecule type" value="Genomic_DNA"/>
</dbReference>
<organism evidence="8 9">
    <name type="scientific">Streptomyces jeddahensis</name>
    <dbReference type="NCBI Taxonomy" id="1716141"/>
    <lineage>
        <taxon>Bacteria</taxon>
        <taxon>Bacillati</taxon>
        <taxon>Actinomycetota</taxon>
        <taxon>Actinomycetes</taxon>
        <taxon>Kitasatosporales</taxon>
        <taxon>Streptomycetaceae</taxon>
        <taxon>Streptomyces</taxon>
    </lineage>
</organism>
<dbReference type="GO" id="GO:0006313">
    <property type="term" value="P:DNA transposition"/>
    <property type="evidence" value="ECO:0007669"/>
    <property type="project" value="InterPro"/>
</dbReference>
<dbReference type="Gene3D" id="3.40.50.150">
    <property type="entry name" value="Vaccinia Virus protein VP39"/>
    <property type="match status" value="1"/>
</dbReference>
<sequence>MLSVVNDDGSTPNGSLIDEIVREGARRMLAAALEAEVNAYIAELAEQRDETGRRLVVRNGYHQPRKVTTAAGAVEVKAPRVNDKRVDAETGERKRFSSAILPPWCRKSPKISEVLPLLYLHGLSSGVFVPALEQFLGSAAGLSPATVTRLTQQWQADHAAFMDRDLSEVDYVYVWADGIHLNVRLEEAKACVLVLVGSAPTARRCWVHKTANVLDSLPKSAQPGAKKAIQDIYNAEDRDHAEAAAKTFAQLYGAKFPKAVKKITDDVDELLAFYDFPAEHWIHLRTTNPIESTFSTVRLRTKVTRGAGSRTAALAMVFKLVESAQARWRGERTPPRRPRPRRSPLRTRQARRATHHRGSMTAFSQPPREASAMSDLDSQVPYWDAAAGTKTFTHPLHLPWLEGISRHVAILDYGCGYGRTMEELEQHGFGNLTGVDTSPGMINRARRLHPTMDFAVLDAPPVSPYPGAGFDAVLLFAVLTCVPDDEAQHRLIAELNRILKPGGILYISDLLLQDDERNRSRYSRYAQHYGRYGVFETGDGAVCRHHSREWLSTLLAGFEPIDTRTITVSTMNGHESTGVQILASKPTLT</sequence>
<evidence type="ECO:0000256" key="4">
    <source>
        <dbReference type="ARBA" id="ARBA00023125"/>
    </source>
</evidence>
<dbReference type="PANTHER" id="PTHR33217:SF9">
    <property type="entry name" value="MUTATOR FAMILY TRANSPOSASE"/>
    <property type="match status" value="1"/>
</dbReference>
<evidence type="ECO:0000313" key="9">
    <source>
        <dbReference type="Proteomes" id="UP000077381"/>
    </source>
</evidence>
<dbReference type="Proteomes" id="UP000077381">
    <property type="component" value="Unassembled WGS sequence"/>
</dbReference>
<accession>A0A177HL93</accession>
<comment type="similarity">
    <text evidence="2">Belongs to the transposase mutator family.</text>
</comment>
<dbReference type="PATRIC" id="fig|1716141.3.peg.5838"/>
<evidence type="ECO:0000256" key="6">
    <source>
        <dbReference type="SAM" id="MobiDB-lite"/>
    </source>
</evidence>
<feature type="compositionally biased region" description="Basic residues" evidence="6">
    <location>
        <begin position="335"/>
        <end position="358"/>
    </location>
</feature>
<evidence type="ECO:0000259" key="7">
    <source>
        <dbReference type="Pfam" id="PF08241"/>
    </source>
</evidence>
<dbReference type="GO" id="GO:0004803">
    <property type="term" value="F:transposase activity"/>
    <property type="evidence" value="ECO:0007669"/>
    <property type="project" value="InterPro"/>
</dbReference>
<keyword evidence="3" id="KW-0815">Transposition</keyword>
<evidence type="ECO:0000256" key="5">
    <source>
        <dbReference type="ARBA" id="ARBA00023172"/>
    </source>
</evidence>
<evidence type="ECO:0000313" key="8">
    <source>
        <dbReference type="EMBL" id="OAH11177.1"/>
    </source>
</evidence>
<dbReference type="InterPro" id="IPR001207">
    <property type="entry name" value="Transposase_mutator"/>
</dbReference>
<proteinExistence type="inferred from homology"/>
<dbReference type="Pfam" id="PF00872">
    <property type="entry name" value="Transposase_mut"/>
    <property type="match status" value="2"/>
</dbReference>
<dbReference type="InterPro" id="IPR013216">
    <property type="entry name" value="Methyltransf_11"/>
</dbReference>
<dbReference type="SUPFAM" id="SSF53335">
    <property type="entry name" value="S-adenosyl-L-methionine-dependent methyltransferases"/>
    <property type="match status" value="1"/>
</dbReference>
<keyword evidence="8" id="KW-0489">Methyltransferase</keyword>
<dbReference type="AlphaFoldDB" id="A0A177HL93"/>
<comment type="caution">
    <text evidence="8">The sequence shown here is derived from an EMBL/GenBank/DDBJ whole genome shotgun (WGS) entry which is preliminary data.</text>
</comment>
<dbReference type="GO" id="GO:0032259">
    <property type="term" value="P:methylation"/>
    <property type="evidence" value="ECO:0007669"/>
    <property type="project" value="UniProtKB-KW"/>
</dbReference>
<dbReference type="PANTHER" id="PTHR33217">
    <property type="entry name" value="TRANSPOSASE FOR INSERTION SEQUENCE ELEMENT IS1081"/>
    <property type="match status" value="1"/>
</dbReference>
<protein>
    <submittedName>
        <fullName evidence="8">Demethylrebeccamycin-D-glucose O-methyltransferase</fullName>
        <ecNumber evidence="8">2.1.1.164</ecNumber>
    </submittedName>
</protein>
<comment type="function">
    <text evidence="1">Required for the transposition of the insertion element.</text>
</comment>
<dbReference type="GO" id="GO:0003677">
    <property type="term" value="F:DNA binding"/>
    <property type="evidence" value="ECO:0007669"/>
    <property type="project" value="UniProtKB-KW"/>
</dbReference>
<dbReference type="CDD" id="cd02440">
    <property type="entry name" value="AdoMet_MTases"/>
    <property type="match status" value="1"/>
</dbReference>
<keyword evidence="5" id="KW-0233">DNA recombination</keyword>
<evidence type="ECO:0000256" key="2">
    <source>
        <dbReference type="ARBA" id="ARBA00010961"/>
    </source>
</evidence>
<dbReference type="GO" id="GO:0008757">
    <property type="term" value="F:S-adenosylmethionine-dependent methyltransferase activity"/>
    <property type="evidence" value="ECO:0007669"/>
    <property type="project" value="InterPro"/>
</dbReference>
<dbReference type="EC" id="2.1.1.164" evidence="8"/>